<evidence type="ECO:0000259" key="2">
    <source>
        <dbReference type="Pfam" id="PF13193"/>
    </source>
</evidence>
<feature type="domain" description="AMP-dependent synthetase/ligase" evidence="1">
    <location>
        <begin position="39"/>
        <end position="438"/>
    </location>
</feature>
<dbReference type="Pfam" id="PF13193">
    <property type="entry name" value="AMP-binding_C"/>
    <property type="match status" value="1"/>
</dbReference>
<gene>
    <name evidence="3" type="ORF">PFL1_02584</name>
</gene>
<dbReference type="OrthoDB" id="6509636at2759"/>
<dbReference type="InterPro" id="IPR000873">
    <property type="entry name" value="AMP-dep_synth/lig_dom"/>
</dbReference>
<dbReference type="PANTHER" id="PTHR24096">
    <property type="entry name" value="LONG-CHAIN-FATTY-ACID--COA LIGASE"/>
    <property type="match status" value="1"/>
</dbReference>
<dbReference type="Gene3D" id="3.30.300.30">
    <property type="match status" value="1"/>
</dbReference>
<dbReference type="InterPro" id="IPR045851">
    <property type="entry name" value="AMP-bd_C_sf"/>
</dbReference>
<organism evidence="3 4">
    <name type="scientific">Pseudozyma flocculosa PF-1</name>
    <dbReference type="NCBI Taxonomy" id="1277687"/>
    <lineage>
        <taxon>Eukaryota</taxon>
        <taxon>Fungi</taxon>
        <taxon>Dikarya</taxon>
        <taxon>Basidiomycota</taxon>
        <taxon>Ustilaginomycotina</taxon>
        <taxon>Ustilaginomycetes</taxon>
        <taxon>Ustilaginales</taxon>
        <taxon>Ustilaginaceae</taxon>
        <taxon>Pseudozyma</taxon>
    </lineage>
</organism>
<dbReference type="RefSeq" id="XP_007878291.1">
    <property type="nucleotide sequence ID" value="XM_007880100.1"/>
</dbReference>
<dbReference type="GO" id="GO:0016405">
    <property type="term" value="F:CoA-ligase activity"/>
    <property type="evidence" value="ECO:0007669"/>
    <property type="project" value="TreeGrafter"/>
</dbReference>
<protein>
    <recommendedName>
        <fullName evidence="5">Phenylacetyl-CoA ligase</fullName>
    </recommendedName>
</protein>
<reference evidence="3 4" key="1">
    <citation type="journal article" date="2013" name="Plant Cell">
        <title>The transition from a phytopathogenic smut ancestor to an anamorphic biocontrol agent deciphered by comparative whole-genome analysis.</title>
        <authorList>
            <person name="Lefebvre F."/>
            <person name="Joly D.L."/>
            <person name="Labbe C."/>
            <person name="Teichmann B."/>
            <person name="Linning R."/>
            <person name="Belzile F."/>
            <person name="Bakkeren G."/>
            <person name="Belanger R.R."/>
        </authorList>
    </citation>
    <scope>NUCLEOTIDE SEQUENCE [LARGE SCALE GENOMIC DNA]</scope>
    <source>
        <strain evidence="3 4">PF-1</strain>
    </source>
</reference>
<evidence type="ECO:0000259" key="1">
    <source>
        <dbReference type="Pfam" id="PF00501"/>
    </source>
</evidence>
<dbReference type="Gene3D" id="3.40.50.12780">
    <property type="entry name" value="N-terminal domain of ligase-like"/>
    <property type="match status" value="1"/>
</dbReference>
<dbReference type="PROSITE" id="PS00455">
    <property type="entry name" value="AMP_BINDING"/>
    <property type="match status" value="1"/>
</dbReference>
<evidence type="ECO:0008006" key="5">
    <source>
        <dbReference type="Google" id="ProtNLM"/>
    </source>
</evidence>
<dbReference type="KEGG" id="pfp:PFL1_02584"/>
<dbReference type="GeneID" id="19316703"/>
<dbReference type="InterPro" id="IPR025110">
    <property type="entry name" value="AMP-bd_C"/>
</dbReference>
<evidence type="ECO:0000313" key="4">
    <source>
        <dbReference type="Proteomes" id="UP000053664"/>
    </source>
</evidence>
<dbReference type="eggNOG" id="KOG1176">
    <property type="taxonomic scope" value="Eukaryota"/>
</dbReference>
<sequence>MIHTSAAQPVNAFPDTDIYTFLFEHFPPQRADVRESSIPLLVDEATGQSWNFAQVKERVDLLSLALRQHFQLDWDHRVATFTPNSVEFPIALWASQRLGGVVSAANPAFGVSELVYQLQTANASVLFLGHDQATLDVGLEAAKQVGLEKKRIVVIQDPQAVHKYSEANYGRIQKRTQGMWTVAGLVEEGREILQRQGPACLERRRFQPGESKSKLALLSFSSGTTGLPKGVAIQHSAPIANVLQLCAFNQISSRLGEDQGRFRPGTDIALGVLPQFHIYGLIVGVHTMFYAGVTNVIIPRFRGIEAMVKTIVKYGISIWWLVPPQIVLLCKDPSVPPYIEQLRKVCHFVMVGAAPLSDDLSRQFMRALPGIDWGQGYGMSETCTVTTMHPPGMDAVLGSAGRLISNTEARVVDAQGKDCGFDTPGELWIRGPQNTLGYSNNAKATAEMFLPDGWIRTGDEVVINRQGDVTIVDRLKELIKVKGFQVAPAELEGCILNQESVADVGVVGVTDEDNGECPLAFVVWKEEVRQKLQRGEVKEDDVVRQVVEFVKKEKVKYKHLGGVVVLDTIPKTASGKILRRNMREMAKKLDESVTKRFKEVRRQNKL</sequence>
<feature type="domain" description="AMP-binding enzyme C-terminal" evidence="2">
    <location>
        <begin position="490"/>
        <end position="576"/>
    </location>
</feature>
<dbReference type="HOGENOM" id="CLU_000022_59_2_1"/>
<name>A0A061HGZ7_9BASI</name>
<dbReference type="Pfam" id="PF00501">
    <property type="entry name" value="AMP-binding"/>
    <property type="match status" value="1"/>
</dbReference>
<proteinExistence type="predicted"/>
<dbReference type="EMBL" id="KE361629">
    <property type="protein sequence ID" value="EPQ29911.1"/>
    <property type="molecule type" value="Genomic_DNA"/>
</dbReference>
<dbReference type="SUPFAM" id="SSF56801">
    <property type="entry name" value="Acetyl-CoA synthetase-like"/>
    <property type="match status" value="1"/>
</dbReference>
<dbReference type="InterPro" id="IPR020845">
    <property type="entry name" value="AMP-binding_CS"/>
</dbReference>
<dbReference type="Proteomes" id="UP000053664">
    <property type="component" value="Unassembled WGS sequence"/>
</dbReference>
<dbReference type="PANTHER" id="PTHR24096:SF422">
    <property type="entry name" value="BCDNA.GH02901"/>
    <property type="match status" value="1"/>
</dbReference>
<dbReference type="InterPro" id="IPR042099">
    <property type="entry name" value="ANL_N_sf"/>
</dbReference>
<dbReference type="AlphaFoldDB" id="A0A061HGZ7"/>
<accession>A0A061HGZ7</accession>
<evidence type="ECO:0000313" key="3">
    <source>
        <dbReference type="EMBL" id="EPQ29911.1"/>
    </source>
</evidence>